<dbReference type="RefSeq" id="WP_146576696.1">
    <property type="nucleotide sequence ID" value="NZ_SJPM01000002.1"/>
</dbReference>
<gene>
    <name evidence="2" type="ORF">Pla100_11110</name>
</gene>
<evidence type="ECO:0000313" key="2">
    <source>
        <dbReference type="EMBL" id="TWU01384.1"/>
    </source>
</evidence>
<sequence precursor="true">MIHPLHITTHVLLASVFVLASFGPEHHVAAEGFSISREATQVTIEYNGELVTKYHYQDTDARKPYFWPVIGPQGKPMTRAFPMEQVDGEQHDHPHHRGVWFGHQGVGGFDTWLEAASTNVKGDKRDEFLASLGTIAHTGFTELSTTQDHAVIRSTNDYLDSSGTQLMADERSMVFQMNDGQLVMDFDIKLVAKYGDVELQDMKDAGLNVRVPTSMSLTHGKGHIVNSEGDFDGATWSKAATWVDYHGPVEGEQLGIAFLNHPSSFRHPTRWHVRDYGLFTANAFGPKSLDPKETSGTFTLKAGEEVLLRHRLIFHQGDAEAAGISNAYKKYAE</sequence>
<evidence type="ECO:0008006" key="4">
    <source>
        <dbReference type="Google" id="ProtNLM"/>
    </source>
</evidence>
<dbReference type="Proteomes" id="UP000316213">
    <property type="component" value="Unassembled WGS sequence"/>
</dbReference>
<comment type="caution">
    <text evidence="2">The sequence shown here is derived from an EMBL/GenBank/DDBJ whole genome shotgun (WGS) entry which is preliminary data.</text>
</comment>
<evidence type="ECO:0000313" key="3">
    <source>
        <dbReference type="Proteomes" id="UP000316213"/>
    </source>
</evidence>
<dbReference type="EMBL" id="SJPM01000002">
    <property type="protein sequence ID" value="TWU01384.1"/>
    <property type="molecule type" value="Genomic_DNA"/>
</dbReference>
<keyword evidence="1" id="KW-0732">Signal</keyword>
<dbReference type="InterPro" id="IPR029475">
    <property type="entry name" value="DUF6807"/>
</dbReference>
<protein>
    <recommendedName>
        <fullName evidence="4">Methane oxygenase PmoA</fullName>
    </recommendedName>
</protein>
<name>A0A5C6ATB4_9BACT</name>
<dbReference type="OrthoDB" id="242279at2"/>
<accession>A0A5C6ATB4</accession>
<evidence type="ECO:0000256" key="1">
    <source>
        <dbReference type="SAM" id="SignalP"/>
    </source>
</evidence>
<organism evidence="2 3">
    <name type="scientific">Neorhodopirellula pilleata</name>
    <dbReference type="NCBI Taxonomy" id="2714738"/>
    <lineage>
        <taxon>Bacteria</taxon>
        <taxon>Pseudomonadati</taxon>
        <taxon>Planctomycetota</taxon>
        <taxon>Planctomycetia</taxon>
        <taxon>Pirellulales</taxon>
        <taxon>Pirellulaceae</taxon>
        <taxon>Neorhodopirellula</taxon>
    </lineage>
</organism>
<reference evidence="2 3" key="1">
    <citation type="submission" date="2019-02" db="EMBL/GenBank/DDBJ databases">
        <title>Deep-cultivation of Planctomycetes and their phenomic and genomic characterization uncovers novel biology.</title>
        <authorList>
            <person name="Wiegand S."/>
            <person name="Jogler M."/>
            <person name="Boedeker C."/>
            <person name="Pinto D."/>
            <person name="Vollmers J."/>
            <person name="Rivas-Marin E."/>
            <person name="Kohn T."/>
            <person name="Peeters S.H."/>
            <person name="Heuer A."/>
            <person name="Rast P."/>
            <person name="Oberbeckmann S."/>
            <person name="Bunk B."/>
            <person name="Jeske O."/>
            <person name="Meyerdierks A."/>
            <person name="Storesund J.E."/>
            <person name="Kallscheuer N."/>
            <person name="Luecker S."/>
            <person name="Lage O.M."/>
            <person name="Pohl T."/>
            <person name="Merkel B.J."/>
            <person name="Hornburger P."/>
            <person name="Mueller R.-W."/>
            <person name="Bruemmer F."/>
            <person name="Labrenz M."/>
            <person name="Spormann A.M."/>
            <person name="Op Den Camp H."/>
            <person name="Overmann J."/>
            <person name="Amann R."/>
            <person name="Jetten M.S.M."/>
            <person name="Mascher T."/>
            <person name="Medema M.H."/>
            <person name="Devos D.P."/>
            <person name="Kaster A.-K."/>
            <person name="Ovreas L."/>
            <person name="Rohde M."/>
            <person name="Galperin M.Y."/>
            <person name="Jogler C."/>
        </authorList>
    </citation>
    <scope>NUCLEOTIDE SEQUENCE [LARGE SCALE GENOMIC DNA]</scope>
    <source>
        <strain evidence="2 3">Pla100</strain>
    </source>
</reference>
<proteinExistence type="predicted"/>
<feature type="chain" id="PRO_5022740396" description="Methane oxygenase PmoA" evidence="1">
    <location>
        <begin position="21"/>
        <end position="333"/>
    </location>
</feature>
<keyword evidence="3" id="KW-1185">Reference proteome</keyword>
<feature type="signal peptide" evidence="1">
    <location>
        <begin position="1"/>
        <end position="20"/>
    </location>
</feature>
<dbReference type="Pfam" id="PF14100">
    <property type="entry name" value="DUF6807"/>
    <property type="match status" value="1"/>
</dbReference>
<dbReference type="AlphaFoldDB" id="A0A5C6ATB4"/>